<dbReference type="InterPro" id="IPR013517">
    <property type="entry name" value="FG-GAP"/>
</dbReference>
<dbReference type="EMBL" id="OZ019908">
    <property type="protein sequence ID" value="CAK9207961.1"/>
    <property type="molecule type" value="Genomic_DNA"/>
</dbReference>
<sequence length="564" mass="60732">MAMAVITIARSFSSLLPSLGVSRKWSSQYKAGKSVSWALKCEGRKVCEAKSVGIEAGIRAGYQQRQQEEGADSGPVTVEKETSAKMFVDASHQIAFNPSRMHYGVCVADLNNDGKMEFFVCGFADQNQLLKWTGTELVNIANGTPLEDPLSSSIGVAAGDFDGDGSEELYVLNTDTFLGRKKVTDRLFDHQEGRWVDLFALPRNMDDSNMCAGRSVCAVDRMGTGKYGFFVANYGGFMKMFEMSEEGFVGDVAGEVGLVTYPTGGRALVSLPLISQCAMDIFAGNEGGPNFLFINKGDESGRYVECASAYGLMDQFENCRGVAVVDVRGNGELGLACGNWQGPHRLYTPSGPGPLGGAKALGFSDADSGGFEDVAPYDMARPSAIRTVIAADFDNDGYEELFFNNIGDSNRLFRQDGPGNWVECEIGEAEEPKGLGTGAAVADIDGDGRLELLISHGELRAEPLSFYRPPENSNAWIRVKPLTKEGAPARGASVKLFDENGRVQKRVIDAGSGYLCCMEPVAHFGLGQLQGTVNLLVTWPDGVFLELEGISSRQLLSVHHPLSP</sequence>
<dbReference type="Pfam" id="PF07593">
    <property type="entry name" value="UnbV_ASPIC"/>
    <property type="match status" value="1"/>
</dbReference>
<reference evidence="3" key="1">
    <citation type="submission" date="2024-02" db="EMBL/GenBank/DDBJ databases">
        <authorList>
            <consortium name="ELIXIR-Norway"/>
            <consortium name="Elixir Norway"/>
        </authorList>
    </citation>
    <scope>NUCLEOTIDE SEQUENCE</scope>
</reference>
<gene>
    <name evidence="3" type="ORF">CSSPTR1EN2_LOCUS9068</name>
</gene>
<accession>A0ABP0TY04</accession>
<organism evidence="3 4">
    <name type="scientific">Sphagnum troendelagicum</name>
    <dbReference type="NCBI Taxonomy" id="128251"/>
    <lineage>
        <taxon>Eukaryota</taxon>
        <taxon>Viridiplantae</taxon>
        <taxon>Streptophyta</taxon>
        <taxon>Embryophyta</taxon>
        <taxon>Bryophyta</taxon>
        <taxon>Sphagnophytina</taxon>
        <taxon>Sphagnopsida</taxon>
        <taxon>Sphagnales</taxon>
        <taxon>Sphagnaceae</taxon>
        <taxon>Sphagnum</taxon>
    </lineage>
</organism>
<dbReference type="SUPFAM" id="SSF69318">
    <property type="entry name" value="Integrin alpha N-terminal domain"/>
    <property type="match status" value="1"/>
</dbReference>
<evidence type="ECO:0000259" key="2">
    <source>
        <dbReference type="Pfam" id="PF07593"/>
    </source>
</evidence>
<dbReference type="InterPro" id="IPR028994">
    <property type="entry name" value="Integrin_alpha_N"/>
</dbReference>
<evidence type="ECO:0000313" key="3">
    <source>
        <dbReference type="EMBL" id="CAK9207961.1"/>
    </source>
</evidence>
<keyword evidence="4" id="KW-1185">Reference proteome</keyword>
<keyword evidence="1" id="KW-0732">Signal</keyword>
<protein>
    <recommendedName>
        <fullName evidence="2">ASPIC/UnbV domain-containing protein</fullName>
    </recommendedName>
</protein>
<dbReference type="Proteomes" id="UP001497512">
    <property type="component" value="Chromosome 16"/>
</dbReference>
<dbReference type="Gene3D" id="2.130.10.130">
    <property type="entry name" value="Integrin alpha, N-terminal"/>
    <property type="match status" value="2"/>
</dbReference>
<name>A0ABP0TY04_9BRYO</name>
<proteinExistence type="predicted"/>
<dbReference type="PANTHER" id="PTHR16026">
    <property type="entry name" value="CARTILAGE ACIDIC PROTEIN 1"/>
    <property type="match status" value="1"/>
</dbReference>
<evidence type="ECO:0000256" key="1">
    <source>
        <dbReference type="ARBA" id="ARBA00022729"/>
    </source>
</evidence>
<dbReference type="InterPro" id="IPR027039">
    <property type="entry name" value="Crtac1"/>
</dbReference>
<feature type="domain" description="ASPIC/UnbV" evidence="2">
    <location>
        <begin position="489"/>
        <end position="556"/>
    </location>
</feature>
<evidence type="ECO:0000313" key="4">
    <source>
        <dbReference type="Proteomes" id="UP001497512"/>
    </source>
</evidence>
<dbReference type="PANTHER" id="PTHR16026:SF0">
    <property type="entry name" value="CARTILAGE ACIDIC PROTEIN 1"/>
    <property type="match status" value="1"/>
</dbReference>
<dbReference type="InterPro" id="IPR011519">
    <property type="entry name" value="UnbV_ASPIC"/>
</dbReference>
<dbReference type="Pfam" id="PF13517">
    <property type="entry name" value="FG-GAP_3"/>
    <property type="match status" value="2"/>
</dbReference>